<dbReference type="PANTHER" id="PTHR30563:SF0">
    <property type="entry name" value="DNA RECOMBINATION PROTEIN RMUC"/>
    <property type="match status" value="1"/>
</dbReference>
<keyword evidence="3 5" id="KW-0175">Coiled coil</keyword>
<evidence type="ECO:0000256" key="2">
    <source>
        <dbReference type="ARBA" id="ARBA00009840"/>
    </source>
</evidence>
<comment type="caution">
    <text evidence="7">The sequence shown here is derived from an EMBL/GenBank/DDBJ whole genome shotgun (WGS) entry which is preliminary data.</text>
</comment>
<keyword evidence="8" id="KW-1185">Reference proteome</keyword>
<dbReference type="RefSeq" id="WP_176067203.1">
    <property type="nucleotide sequence ID" value="NZ_BJTG01000008.1"/>
</dbReference>
<evidence type="ECO:0000256" key="6">
    <source>
        <dbReference type="SAM" id="SignalP"/>
    </source>
</evidence>
<evidence type="ECO:0000313" key="8">
    <source>
        <dbReference type="Proteomes" id="UP000503640"/>
    </source>
</evidence>
<dbReference type="Proteomes" id="UP000503640">
    <property type="component" value="Unassembled WGS sequence"/>
</dbReference>
<evidence type="ECO:0000256" key="1">
    <source>
        <dbReference type="ARBA" id="ARBA00003416"/>
    </source>
</evidence>
<keyword evidence="4" id="KW-0233">DNA recombination</keyword>
<dbReference type="PANTHER" id="PTHR30563">
    <property type="entry name" value="DNA RECOMBINATION PROTEIN RMUC"/>
    <property type="match status" value="1"/>
</dbReference>
<feature type="chain" id="PRO_5029689550" description="DNA recombination protein RmuC" evidence="6">
    <location>
        <begin position="23"/>
        <end position="413"/>
    </location>
</feature>
<protein>
    <recommendedName>
        <fullName evidence="9">DNA recombination protein RmuC</fullName>
    </recommendedName>
</protein>
<keyword evidence="6" id="KW-0732">Signal</keyword>
<sequence length="413" mass="44772">MVLALLAVTCLAALGSAALALAAPGRAAAAVRAALADRLDALARGQEREERALREELSGLRAEQAASAAQLRAELRGALQGVELRLEALRRAVDEKLAALQQESARQLEEMRRTVDEKLQGTLEQRLGEAFRLVGERLEAVQRGLGEMQTLASGVGDLKKVLSNVKVRGTWGEIQLGHLLAQVLAPEQYAANVTTRPHASERVEFAVRLPGGERGEEVLLPIDSKFPVEDYQRLVEASERGDAAAVEACGRQLEARLEACAQDIRDKYLNPPSTTDFGLLFLPTEGLYAEAARRSGLIERLQREQRVVLAGPTTLAALLNSLQMGFRTLAIQRRSSEVWQVLGAVKAEFGKFGEVLAAVEKKLVEASHKLGVVGTRSRAIERQLRGVQELSPEEAPALLLREAAREVSPEGDG</sequence>
<evidence type="ECO:0000256" key="3">
    <source>
        <dbReference type="ARBA" id="ARBA00023054"/>
    </source>
</evidence>
<proteinExistence type="inferred from homology"/>
<evidence type="ECO:0000256" key="4">
    <source>
        <dbReference type="ARBA" id="ARBA00023172"/>
    </source>
</evidence>
<dbReference type="InterPro" id="IPR003798">
    <property type="entry name" value="DNA_recombination_RmuC"/>
</dbReference>
<comment type="function">
    <text evidence="1">Involved in DNA recombination.</text>
</comment>
<comment type="similarity">
    <text evidence="2">Belongs to the RmuC family.</text>
</comment>
<evidence type="ECO:0000256" key="5">
    <source>
        <dbReference type="SAM" id="Coils"/>
    </source>
</evidence>
<dbReference type="AlphaFoldDB" id="A0A7I9VQ57"/>
<name>A0A7I9VQ57_9BACT</name>
<organism evidence="7 8">
    <name type="scientific">Anaeromyxobacter diazotrophicus</name>
    <dbReference type="NCBI Taxonomy" id="2590199"/>
    <lineage>
        <taxon>Bacteria</taxon>
        <taxon>Pseudomonadati</taxon>
        <taxon>Myxococcota</taxon>
        <taxon>Myxococcia</taxon>
        <taxon>Myxococcales</taxon>
        <taxon>Cystobacterineae</taxon>
        <taxon>Anaeromyxobacteraceae</taxon>
        <taxon>Anaeromyxobacter</taxon>
    </lineage>
</organism>
<reference evidence="8" key="1">
    <citation type="journal article" date="2020" name="Appl. Environ. Microbiol.">
        <title>Diazotrophic Anaeromyxobacter Isolates from Soils.</title>
        <authorList>
            <person name="Masuda Y."/>
            <person name="Yamanaka H."/>
            <person name="Xu Z.X."/>
            <person name="Shiratori Y."/>
            <person name="Aono T."/>
            <person name="Amachi S."/>
            <person name="Senoo K."/>
            <person name="Itoh H."/>
        </authorList>
    </citation>
    <scope>NUCLEOTIDE SEQUENCE [LARGE SCALE GENOMIC DNA]</scope>
    <source>
        <strain evidence="8">R267</strain>
    </source>
</reference>
<gene>
    <name evidence="7" type="ORF">AMYX_32840</name>
</gene>
<dbReference type="Pfam" id="PF02646">
    <property type="entry name" value="RmuC"/>
    <property type="match status" value="1"/>
</dbReference>
<feature type="signal peptide" evidence="6">
    <location>
        <begin position="1"/>
        <end position="22"/>
    </location>
</feature>
<accession>A0A7I9VQ57</accession>
<dbReference type="EMBL" id="BJTG01000008">
    <property type="protein sequence ID" value="GEJ58543.1"/>
    <property type="molecule type" value="Genomic_DNA"/>
</dbReference>
<evidence type="ECO:0000313" key="7">
    <source>
        <dbReference type="EMBL" id="GEJ58543.1"/>
    </source>
</evidence>
<dbReference type="GO" id="GO:0006310">
    <property type="term" value="P:DNA recombination"/>
    <property type="evidence" value="ECO:0007669"/>
    <property type="project" value="UniProtKB-KW"/>
</dbReference>
<feature type="coiled-coil region" evidence="5">
    <location>
        <begin position="36"/>
        <end position="125"/>
    </location>
</feature>
<evidence type="ECO:0008006" key="9">
    <source>
        <dbReference type="Google" id="ProtNLM"/>
    </source>
</evidence>